<organism evidence="2">
    <name type="scientific">Noccaea caerulescens</name>
    <name type="common">Alpine penny-cress</name>
    <name type="synonym">Thlaspi caerulescens</name>
    <dbReference type="NCBI Taxonomy" id="107243"/>
    <lineage>
        <taxon>Eukaryota</taxon>
        <taxon>Viridiplantae</taxon>
        <taxon>Streptophyta</taxon>
        <taxon>Embryophyta</taxon>
        <taxon>Tracheophyta</taxon>
        <taxon>Spermatophyta</taxon>
        <taxon>Magnoliopsida</taxon>
        <taxon>eudicotyledons</taxon>
        <taxon>Gunneridae</taxon>
        <taxon>Pentapetalae</taxon>
        <taxon>rosids</taxon>
        <taxon>malvids</taxon>
        <taxon>Brassicales</taxon>
        <taxon>Brassicaceae</taxon>
        <taxon>Coluteocarpeae</taxon>
        <taxon>Noccaea</taxon>
    </lineage>
</organism>
<dbReference type="InterPro" id="IPR024768">
    <property type="entry name" value="Marf1"/>
</dbReference>
<dbReference type="AlphaFoldDB" id="A0A1J3D2W4"/>
<gene>
    <name evidence="2" type="ORF">GA_TR20730_c0_g1_i1_g.69168</name>
</gene>
<dbReference type="GO" id="GO:0010468">
    <property type="term" value="P:regulation of gene expression"/>
    <property type="evidence" value="ECO:0007669"/>
    <property type="project" value="InterPro"/>
</dbReference>
<feature type="domain" description="NYN" evidence="1">
    <location>
        <begin position="219"/>
        <end position="353"/>
    </location>
</feature>
<dbReference type="GO" id="GO:0004540">
    <property type="term" value="F:RNA nuclease activity"/>
    <property type="evidence" value="ECO:0007669"/>
    <property type="project" value="InterPro"/>
</dbReference>
<sequence>MAGEDEYMSTSPVETVMPDLSVEPINPECIGVFWDVVDFPFPEGLSPDMIYHKMRLFLRSLGRCSVDMSIMAYVDREKFDDKLVGAYKDAGFDIIPREADKHSRYRSMSLDIAMWEVDMRYEGICRKSLMVLSKEIEKESLFFTFLESMICVCRHIFSTIDHETDSRIERICFSLPLETTLLDSSDRKRKSREESLYYSRETKSDSPVQSTPYAYECSTHVFWDGVDFPLPYNDPHYAYMLSQSTLKELDLPAASSLVAYINKADLSGGTETETETDGITIIPCQGDKEARSHAMLVDIVFWAMENPATYFEQKSLMVVSKTITQETDFVNALYALHERHYNVILGGPSDPQDLSSPMYTQVLTCDPNPFVREEVVGFSNGLASLFHPEFFKSDILIFWDVRGIPTDFSSVEQVLHNKGYHGKVIIRPYVDMDYGDDFDETPERVRFKSRIIVVSEEDDKYAKVTRMLLDIIFWAMNCDDMPQNLMLISKPFEDTTKCDLVMKAMERRGINIIFRPSDLVASVDKSTVGIFASLCKSVPADVEMHFNESIKSQGRILTEQSDKLASKGVVVFWLAEYCPFNPDKIWYNVQLALKKKGYGGIVSTFTVFIDKRCYSDDEIREVYGKAGVYDIAISEEDKCGKVTRMLMEMISWRRGLLEPANFVVISEPFIDLICDRVVEGLKLRGFNVLFELPDYMLTFGRSRWSADGILGDVFIKQGSQI</sequence>
<dbReference type="InterPro" id="IPR021139">
    <property type="entry name" value="NYN"/>
</dbReference>
<dbReference type="PANTHER" id="PTHR14379:SF58">
    <property type="entry name" value="NYN DOMAIN-CONTAINING PROTEIN"/>
    <property type="match status" value="1"/>
</dbReference>
<reference evidence="2" key="1">
    <citation type="submission" date="2016-07" db="EMBL/GenBank/DDBJ databases">
        <title>De novo transcriptome assembly of four accessions of the metal hyperaccumulator plant Noccaea caerulescens.</title>
        <authorList>
            <person name="Blande D."/>
            <person name="Halimaa P."/>
            <person name="Tervahauta A.I."/>
            <person name="Aarts M.G."/>
            <person name="Karenlampi S.O."/>
        </authorList>
    </citation>
    <scope>NUCLEOTIDE SEQUENCE</scope>
</reference>
<proteinExistence type="predicted"/>
<dbReference type="Pfam" id="PF01936">
    <property type="entry name" value="NYN"/>
    <property type="match status" value="1"/>
</dbReference>
<dbReference type="PANTHER" id="PTHR14379">
    <property type="entry name" value="LIMKAIN B LKAP"/>
    <property type="match status" value="1"/>
</dbReference>
<dbReference type="EMBL" id="GEVI01018022">
    <property type="protein sequence ID" value="JAU14298.1"/>
    <property type="molecule type" value="Transcribed_RNA"/>
</dbReference>
<accession>A0A1J3D2W4</accession>
<evidence type="ECO:0000259" key="1">
    <source>
        <dbReference type="Pfam" id="PF01936"/>
    </source>
</evidence>
<evidence type="ECO:0000313" key="2">
    <source>
        <dbReference type="EMBL" id="JAU14298.1"/>
    </source>
</evidence>
<dbReference type="GO" id="GO:0005777">
    <property type="term" value="C:peroxisome"/>
    <property type="evidence" value="ECO:0007669"/>
    <property type="project" value="InterPro"/>
</dbReference>
<name>A0A1J3D2W4_NOCCA</name>
<protein>
    <recommendedName>
        <fullName evidence="1">NYN domain-containing protein</fullName>
    </recommendedName>
</protein>